<accession>A0AA37P2N8</accession>
<dbReference type="GeneID" id="73327791"/>
<organism evidence="1 2">
    <name type="scientific">Colletotrichum spaethianum</name>
    <dbReference type="NCBI Taxonomy" id="700344"/>
    <lineage>
        <taxon>Eukaryota</taxon>
        <taxon>Fungi</taxon>
        <taxon>Dikarya</taxon>
        <taxon>Ascomycota</taxon>
        <taxon>Pezizomycotina</taxon>
        <taxon>Sordariomycetes</taxon>
        <taxon>Hypocreomycetidae</taxon>
        <taxon>Glomerellales</taxon>
        <taxon>Glomerellaceae</taxon>
        <taxon>Colletotrichum</taxon>
        <taxon>Colletotrichum spaethianum species complex</taxon>
    </lineage>
</organism>
<dbReference type="EMBL" id="BQXU01000017">
    <property type="protein sequence ID" value="GKT46808.1"/>
    <property type="molecule type" value="Genomic_DNA"/>
</dbReference>
<name>A0AA37P2N8_9PEZI</name>
<comment type="caution">
    <text evidence="1">The sequence shown here is derived from an EMBL/GenBank/DDBJ whole genome shotgun (WGS) entry which is preliminary data.</text>
</comment>
<dbReference type="Proteomes" id="UP001055115">
    <property type="component" value="Unassembled WGS sequence"/>
</dbReference>
<keyword evidence="2" id="KW-1185">Reference proteome</keyword>
<dbReference type="SUPFAM" id="SSF53335">
    <property type="entry name" value="S-adenosyl-L-methionine-dependent methyltransferases"/>
    <property type="match status" value="1"/>
</dbReference>
<evidence type="ECO:0000313" key="2">
    <source>
        <dbReference type="Proteomes" id="UP001055115"/>
    </source>
</evidence>
<dbReference type="AlphaFoldDB" id="A0AA37P2N8"/>
<gene>
    <name evidence="1" type="ORF">ColSpa_06989</name>
</gene>
<proteinExistence type="predicted"/>
<sequence length="139" mass="15686">MEIDILTRSENPAIASDTNHIFRKWAPLFWEAGDVTGRTFRIAQDDGRNPILMETCMRNAGFVDVVHKKWKVPIGGWPKDSKLKKVGLLAGLYVDQSLDGWAVKPIGEILGWTFEEVMTLVATLRKTLGEPKSLPYFNL</sequence>
<dbReference type="RefSeq" id="XP_049129158.1">
    <property type="nucleotide sequence ID" value="XM_049273201.1"/>
</dbReference>
<evidence type="ECO:0000313" key="1">
    <source>
        <dbReference type="EMBL" id="GKT46808.1"/>
    </source>
</evidence>
<reference evidence="1 2" key="1">
    <citation type="submission" date="2022-03" db="EMBL/GenBank/DDBJ databases">
        <title>Genome data of Colletotrichum spp.</title>
        <authorList>
            <person name="Utami Y.D."/>
            <person name="Hiruma K."/>
        </authorList>
    </citation>
    <scope>NUCLEOTIDE SEQUENCE [LARGE SCALE GENOMIC DNA]</scope>
    <source>
        <strain evidence="1 2">MAFF 239500</strain>
    </source>
</reference>
<protein>
    <submittedName>
        <fullName evidence="1">Secondary metabolism regulator LAE1</fullName>
    </submittedName>
</protein>
<dbReference type="InterPro" id="IPR029063">
    <property type="entry name" value="SAM-dependent_MTases_sf"/>
</dbReference>